<dbReference type="KEGG" id="ccin:107267102"/>
<dbReference type="GO" id="GO:1990904">
    <property type="term" value="C:ribonucleoprotein complex"/>
    <property type="evidence" value="ECO:0007669"/>
    <property type="project" value="UniProtKB-KW"/>
</dbReference>
<evidence type="ECO:0000256" key="5">
    <source>
        <dbReference type="ARBA" id="ARBA00035330"/>
    </source>
</evidence>
<evidence type="ECO:0000256" key="3">
    <source>
        <dbReference type="ARBA" id="ARBA00023274"/>
    </source>
</evidence>
<dbReference type="InterPro" id="IPR029004">
    <property type="entry name" value="Ribosomal_eL28/Mak16"/>
</dbReference>
<reference evidence="8" key="1">
    <citation type="submission" date="2025-08" db="UniProtKB">
        <authorList>
            <consortium name="RefSeq"/>
        </authorList>
    </citation>
    <scope>IDENTIFICATION</scope>
</reference>
<dbReference type="AlphaFoldDB" id="A0AAJ7FIS6"/>
<organism evidence="7 8">
    <name type="scientific">Cephus cinctus</name>
    <name type="common">Wheat stem sawfly</name>
    <dbReference type="NCBI Taxonomy" id="211228"/>
    <lineage>
        <taxon>Eukaryota</taxon>
        <taxon>Metazoa</taxon>
        <taxon>Ecdysozoa</taxon>
        <taxon>Arthropoda</taxon>
        <taxon>Hexapoda</taxon>
        <taxon>Insecta</taxon>
        <taxon>Pterygota</taxon>
        <taxon>Neoptera</taxon>
        <taxon>Endopterygota</taxon>
        <taxon>Hymenoptera</taxon>
        <taxon>Cephoidea</taxon>
        <taxon>Cephidae</taxon>
        <taxon>Cephus</taxon>
    </lineage>
</organism>
<proteinExistence type="inferred from homology"/>
<dbReference type="Proteomes" id="UP000694920">
    <property type="component" value="Unplaced"/>
</dbReference>
<keyword evidence="2 8" id="KW-0689">Ribosomal protein</keyword>
<sequence>MLICSFHYSESNTFKMSSHLNWMIIRNNNAFLLKKRNINKPFSTEPSNLTNLSSYRYSGLVHRKSVGIVDTPDKKGFTVVYKKAKAVNKPAKATVRRTMRAGARRSLHNLRRLLTANKYRVDLNKAALRRASAVLRSQKPLRAKKVRATKKAD</sequence>
<dbReference type="PANTHER" id="PTHR10544">
    <property type="entry name" value="60S RIBOSOMAL PROTEIN L28"/>
    <property type="match status" value="1"/>
</dbReference>
<dbReference type="FunFam" id="3.30.390.110:FF:000002">
    <property type="entry name" value="60S ribosomal protein L28"/>
    <property type="match status" value="1"/>
</dbReference>
<evidence type="ECO:0000259" key="6">
    <source>
        <dbReference type="Pfam" id="PF01778"/>
    </source>
</evidence>
<evidence type="ECO:0000313" key="7">
    <source>
        <dbReference type="Proteomes" id="UP000694920"/>
    </source>
</evidence>
<dbReference type="CTD" id="6158"/>
<name>A0AAJ7FIS6_CEPCN</name>
<feature type="domain" description="Ribosomal eL28/Mak16" evidence="6">
    <location>
        <begin position="20"/>
        <end position="137"/>
    </location>
</feature>
<dbReference type="Gene3D" id="3.30.390.110">
    <property type="match status" value="1"/>
</dbReference>
<dbReference type="InterPro" id="IPR002672">
    <property type="entry name" value="Ribosomal_eL28"/>
</dbReference>
<dbReference type="RefSeq" id="XP_015593851.1">
    <property type="nucleotide sequence ID" value="XM_015738365.2"/>
</dbReference>
<evidence type="ECO:0000313" key="8">
    <source>
        <dbReference type="RefSeq" id="XP_015593851.1"/>
    </source>
</evidence>
<evidence type="ECO:0000256" key="4">
    <source>
        <dbReference type="ARBA" id="ARBA00035223"/>
    </source>
</evidence>
<dbReference type="GeneID" id="107267102"/>
<keyword evidence="3" id="KW-0687">Ribonucleoprotein</keyword>
<comment type="similarity">
    <text evidence="1">Belongs to the eukaryotic ribosomal protein eL28 family.</text>
</comment>
<gene>
    <name evidence="8" type="primary">LOC107267102</name>
</gene>
<accession>A0AAJ7FIS6</accession>
<protein>
    <recommendedName>
        <fullName evidence="4">Large ribosomal subunit protein eL28</fullName>
    </recommendedName>
    <alternativeName>
        <fullName evidence="5">60S ribosomal protein L28</fullName>
    </alternativeName>
</protein>
<dbReference type="Pfam" id="PF01778">
    <property type="entry name" value="Ribosomal_L28e"/>
    <property type="match status" value="1"/>
</dbReference>
<dbReference type="GO" id="GO:0006412">
    <property type="term" value="P:translation"/>
    <property type="evidence" value="ECO:0007669"/>
    <property type="project" value="InterPro"/>
</dbReference>
<dbReference type="GO" id="GO:0005840">
    <property type="term" value="C:ribosome"/>
    <property type="evidence" value="ECO:0007669"/>
    <property type="project" value="UniProtKB-KW"/>
</dbReference>
<dbReference type="GO" id="GO:0003735">
    <property type="term" value="F:structural constituent of ribosome"/>
    <property type="evidence" value="ECO:0007669"/>
    <property type="project" value="InterPro"/>
</dbReference>
<evidence type="ECO:0000256" key="1">
    <source>
        <dbReference type="ARBA" id="ARBA00007926"/>
    </source>
</evidence>
<evidence type="ECO:0000256" key="2">
    <source>
        <dbReference type="ARBA" id="ARBA00022980"/>
    </source>
</evidence>
<keyword evidence="7" id="KW-1185">Reference proteome</keyword>